<dbReference type="Pfam" id="PF02373">
    <property type="entry name" value="JmjC"/>
    <property type="match status" value="1"/>
</dbReference>
<dbReference type="EC" id="1.14.11.68" evidence="12"/>
<feature type="domain" description="UBA" evidence="17">
    <location>
        <begin position="164"/>
        <end position="204"/>
    </location>
</feature>
<comment type="caution">
    <text evidence="19">The sequence shown here is derived from an EMBL/GenBank/DDBJ whole genome shotgun (WGS) entry which is preliminary data.</text>
</comment>
<protein>
    <recommendedName>
        <fullName evidence="12">[histone H3]-trimethyl-L-lysine(27) demethylase</fullName>
        <ecNumber evidence="12">1.14.11.68</ecNumber>
    </recommendedName>
</protein>
<dbReference type="GO" id="GO:0010468">
    <property type="term" value="P:regulation of gene expression"/>
    <property type="evidence" value="ECO:0007669"/>
    <property type="project" value="TreeGrafter"/>
</dbReference>
<feature type="compositionally biased region" description="Polar residues" evidence="15">
    <location>
        <begin position="720"/>
        <end position="745"/>
    </location>
</feature>
<evidence type="ECO:0000256" key="4">
    <source>
        <dbReference type="ARBA" id="ARBA00022723"/>
    </source>
</evidence>
<dbReference type="Pfam" id="PF13431">
    <property type="entry name" value="TPR_17"/>
    <property type="match status" value="1"/>
</dbReference>
<evidence type="ECO:0000256" key="2">
    <source>
        <dbReference type="ARBA" id="ARBA00004123"/>
    </source>
</evidence>
<evidence type="ECO:0000313" key="19">
    <source>
        <dbReference type="EMBL" id="VDI03504.1"/>
    </source>
</evidence>
<dbReference type="Proteomes" id="UP000596742">
    <property type="component" value="Unassembled WGS sequence"/>
</dbReference>
<evidence type="ECO:0000256" key="16">
    <source>
        <dbReference type="SAM" id="Phobius"/>
    </source>
</evidence>
<evidence type="ECO:0000256" key="7">
    <source>
        <dbReference type="ARBA" id="ARBA00022964"/>
    </source>
</evidence>
<evidence type="ECO:0000256" key="10">
    <source>
        <dbReference type="ARBA" id="ARBA00023242"/>
    </source>
</evidence>
<keyword evidence="6" id="KW-0156">Chromatin regulator</keyword>
<dbReference type="Pfam" id="PF21322">
    <property type="entry name" value="KDM6_C-hel"/>
    <property type="match status" value="1"/>
</dbReference>
<comment type="catalytic activity">
    <reaction evidence="13">
        <text>N(6),N(6),N(6)-trimethyl-L-lysyl(27)-[histone H3] + 2 2-oxoglutarate + 2 O2 = N(6)-methyl-L-lysyl(27)-[histone H3] + 2 formaldehyde + 2 succinate + 2 CO2</text>
        <dbReference type="Rhea" id="RHEA:60224"/>
        <dbReference type="Rhea" id="RHEA-COMP:15535"/>
        <dbReference type="Rhea" id="RHEA-COMP:15544"/>
        <dbReference type="ChEBI" id="CHEBI:15379"/>
        <dbReference type="ChEBI" id="CHEBI:16526"/>
        <dbReference type="ChEBI" id="CHEBI:16810"/>
        <dbReference type="ChEBI" id="CHEBI:16842"/>
        <dbReference type="ChEBI" id="CHEBI:30031"/>
        <dbReference type="ChEBI" id="CHEBI:61929"/>
        <dbReference type="ChEBI" id="CHEBI:61961"/>
        <dbReference type="EC" id="1.14.11.68"/>
    </reaction>
</comment>
<comment type="similarity">
    <text evidence="11">Belongs to the UTX family.</text>
</comment>
<name>A0A8B6CEM7_MYTGA</name>
<dbReference type="PANTHER" id="PTHR14017">
    <property type="entry name" value="LYSINE-SPECIFIC DEMETHYLASE"/>
    <property type="match status" value="1"/>
</dbReference>
<proteinExistence type="inferred from homology"/>
<evidence type="ECO:0000259" key="17">
    <source>
        <dbReference type="PROSITE" id="PS50030"/>
    </source>
</evidence>
<dbReference type="SUPFAM" id="SSF46934">
    <property type="entry name" value="UBA-like"/>
    <property type="match status" value="1"/>
</dbReference>
<keyword evidence="7" id="KW-0223">Dioxygenase</keyword>
<dbReference type="GO" id="GO:0031490">
    <property type="term" value="F:chromatin DNA binding"/>
    <property type="evidence" value="ECO:0007669"/>
    <property type="project" value="TreeGrafter"/>
</dbReference>
<evidence type="ECO:0000259" key="18">
    <source>
        <dbReference type="PROSITE" id="PS51184"/>
    </source>
</evidence>
<feature type="region of interest" description="Disordered" evidence="15">
    <location>
        <begin position="814"/>
        <end position="835"/>
    </location>
</feature>
<evidence type="ECO:0000256" key="5">
    <source>
        <dbReference type="ARBA" id="ARBA00022833"/>
    </source>
</evidence>
<keyword evidence="16" id="KW-0472">Membrane</keyword>
<evidence type="ECO:0000256" key="6">
    <source>
        <dbReference type="ARBA" id="ARBA00022853"/>
    </source>
</evidence>
<dbReference type="PANTHER" id="PTHR14017:SF1">
    <property type="entry name" value="LD02225P"/>
    <property type="match status" value="1"/>
</dbReference>
<keyword evidence="19" id="KW-0489">Methyltransferase</keyword>
<keyword evidence="5" id="KW-0862">Zinc</keyword>
<dbReference type="InterPro" id="IPR011990">
    <property type="entry name" value="TPR-like_helical_dom_sf"/>
</dbReference>
<dbReference type="InterPro" id="IPR009060">
    <property type="entry name" value="UBA-like_sf"/>
</dbReference>
<dbReference type="GO" id="GO:0008168">
    <property type="term" value="F:methyltransferase activity"/>
    <property type="evidence" value="ECO:0007669"/>
    <property type="project" value="UniProtKB-KW"/>
</dbReference>
<feature type="repeat" description="TPR" evidence="14">
    <location>
        <begin position="486"/>
        <end position="519"/>
    </location>
</feature>
<evidence type="ECO:0000256" key="8">
    <source>
        <dbReference type="ARBA" id="ARBA00023002"/>
    </source>
</evidence>
<keyword evidence="14" id="KW-0802">TPR repeat</keyword>
<evidence type="ECO:0000256" key="14">
    <source>
        <dbReference type="PROSITE-ProRule" id="PRU00339"/>
    </source>
</evidence>
<reference evidence="19" key="1">
    <citation type="submission" date="2018-11" db="EMBL/GenBank/DDBJ databases">
        <authorList>
            <person name="Alioto T."/>
            <person name="Alioto T."/>
        </authorList>
    </citation>
    <scope>NUCLEOTIDE SEQUENCE</scope>
</reference>
<evidence type="ECO:0000256" key="9">
    <source>
        <dbReference type="ARBA" id="ARBA00023004"/>
    </source>
</evidence>
<dbReference type="Pfam" id="PF22562">
    <property type="entry name" value="UBA_7"/>
    <property type="match status" value="1"/>
</dbReference>
<dbReference type="GO" id="GO:0046872">
    <property type="term" value="F:metal ion binding"/>
    <property type="evidence" value="ECO:0007669"/>
    <property type="project" value="UniProtKB-KW"/>
</dbReference>
<feature type="compositionally biased region" description="Low complexity" evidence="15">
    <location>
        <begin position="746"/>
        <end position="770"/>
    </location>
</feature>
<dbReference type="InterPro" id="IPR048560">
    <property type="entry name" value="KDM6A_B-like_GATAL"/>
</dbReference>
<feature type="compositionally biased region" description="Basic and acidic residues" evidence="15">
    <location>
        <begin position="1010"/>
        <end position="1025"/>
    </location>
</feature>
<dbReference type="SUPFAM" id="SSF81901">
    <property type="entry name" value="HCP-like"/>
    <property type="match status" value="1"/>
</dbReference>
<comment type="subcellular location">
    <subcellularLocation>
        <location evidence="2">Nucleus</location>
    </subcellularLocation>
</comment>
<feature type="compositionally biased region" description="Low complexity" evidence="15">
    <location>
        <begin position="815"/>
        <end position="826"/>
    </location>
</feature>
<dbReference type="PROSITE" id="PS50005">
    <property type="entry name" value="TPR"/>
    <property type="match status" value="1"/>
</dbReference>
<evidence type="ECO:0000256" key="11">
    <source>
        <dbReference type="ARBA" id="ARBA00034483"/>
    </source>
</evidence>
<dbReference type="SUPFAM" id="SSF51197">
    <property type="entry name" value="Clavaminate synthase-like"/>
    <property type="match status" value="1"/>
</dbReference>
<dbReference type="InterPro" id="IPR046941">
    <property type="entry name" value="KDM6_GATAL_sf"/>
</dbReference>
<dbReference type="OrthoDB" id="418911at2759"/>
<keyword evidence="10" id="KW-0539">Nucleus</keyword>
<feature type="transmembrane region" description="Helical" evidence="16">
    <location>
        <begin position="1442"/>
        <end position="1462"/>
    </location>
</feature>
<keyword evidence="9" id="KW-0408">Iron</keyword>
<dbReference type="Gene3D" id="1.10.8.10">
    <property type="entry name" value="DNA helicase RuvA subunit, C-terminal domain"/>
    <property type="match status" value="1"/>
</dbReference>
<dbReference type="SMART" id="SM00165">
    <property type="entry name" value="UBA"/>
    <property type="match status" value="1"/>
</dbReference>
<evidence type="ECO:0000256" key="3">
    <source>
        <dbReference type="ARBA" id="ARBA00022553"/>
    </source>
</evidence>
<dbReference type="InterPro" id="IPR051630">
    <property type="entry name" value="Corepressor-Demethylase"/>
</dbReference>
<dbReference type="PROSITE" id="PS50030">
    <property type="entry name" value="UBA"/>
    <property type="match status" value="1"/>
</dbReference>
<dbReference type="GO" id="GO:0032259">
    <property type="term" value="P:methylation"/>
    <property type="evidence" value="ECO:0007669"/>
    <property type="project" value="UniProtKB-KW"/>
</dbReference>
<dbReference type="SMART" id="SM00558">
    <property type="entry name" value="JmjC"/>
    <property type="match status" value="1"/>
</dbReference>
<feature type="region of interest" description="Disordered" evidence="15">
    <location>
        <begin position="961"/>
        <end position="982"/>
    </location>
</feature>
<keyword evidence="16" id="KW-0812">Transmembrane</keyword>
<keyword evidence="16" id="KW-1133">Transmembrane helix</keyword>
<dbReference type="InterPro" id="IPR019734">
    <property type="entry name" value="TPR_rpt"/>
</dbReference>
<evidence type="ECO:0000313" key="20">
    <source>
        <dbReference type="Proteomes" id="UP000596742"/>
    </source>
</evidence>
<dbReference type="FunFam" id="1.20.58.1370:FF:000001">
    <property type="entry name" value="lysine-specific demethylase 6A isoform X2"/>
    <property type="match status" value="1"/>
</dbReference>
<evidence type="ECO:0000256" key="12">
    <source>
        <dbReference type="ARBA" id="ARBA00034525"/>
    </source>
</evidence>
<evidence type="ECO:0000256" key="13">
    <source>
        <dbReference type="ARBA" id="ARBA00048695"/>
    </source>
</evidence>
<dbReference type="EMBL" id="UYJE01001606">
    <property type="protein sequence ID" value="VDI03504.1"/>
    <property type="molecule type" value="Genomic_DNA"/>
</dbReference>
<dbReference type="GO" id="GO:0000978">
    <property type="term" value="F:RNA polymerase II cis-regulatory region sequence-specific DNA binding"/>
    <property type="evidence" value="ECO:0007669"/>
    <property type="project" value="TreeGrafter"/>
</dbReference>
<dbReference type="FunFam" id="2.10.110.20:FF:000001">
    <property type="entry name" value="lysine-specific demethylase 6A isoform X2"/>
    <property type="match status" value="1"/>
</dbReference>
<feature type="compositionally biased region" description="Low complexity" evidence="15">
    <location>
        <begin position="630"/>
        <end position="645"/>
    </location>
</feature>
<feature type="domain" description="JmjC" evidence="18">
    <location>
        <begin position="1056"/>
        <end position="1219"/>
    </location>
</feature>
<evidence type="ECO:0000256" key="15">
    <source>
        <dbReference type="SAM" id="MobiDB-lite"/>
    </source>
</evidence>
<feature type="region of interest" description="Disordered" evidence="15">
    <location>
        <begin position="1010"/>
        <end position="1037"/>
    </location>
</feature>
<dbReference type="Pfam" id="PF23326">
    <property type="entry name" value="UBL_UBAC1"/>
    <property type="match status" value="1"/>
</dbReference>
<keyword evidence="19" id="KW-0808">Transferase</keyword>
<dbReference type="SMART" id="SM00028">
    <property type="entry name" value="TPR"/>
    <property type="match status" value="5"/>
</dbReference>
<keyword evidence="20" id="KW-1185">Reference proteome</keyword>
<dbReference type="PROSITE" id="PS51184">
    <property type="entry name" value="JMJC"/>
    <property type="match status" value="1"/>
</dbReference>
<dbReference type="InterPro" id="IPR057650">
    <property type="entry name" value="UBL_UBAC1"/>
</dbReference>
<evidence type="ECO:0000256" key="1">
    <source>
        <dbReference type="ARBA" id="ARBA00001954"/>
    </source>
</evidence>
<dbReference type="FunFam" id="2.60.120.650:FF:000002">
    <property type="entry name" value="lysine-specific demethylase 6A isoform X2"/>
    <property type="match status" value="1"/>
</dbReference>
<keyword evidence="3" id="KW-0597">Phosphoprotein</keyword>
<comment type="cofactor">
    <cofactor evidence="1">
        <name>Fe(2+)</name>
        <dbReference type="ChEBI" id="CHEBI:29033"/>
    </cofactor>
</comment>
<dbReference type="InterPro" id="IPR015940">
    <property type="entry name" value="UBA"/>
</dbReference>
<keyword evidence="8 19" id="KW-0560">Oxidoreductase</keyword>
<dbReference type="Gene3D" id="1.20.58.1370">
    <property type="match status" value="1"/>
</dbReference>
<dbReference type="Gene3D" id="2.60.120.650">
    <property type="entry name" value="Cupin"/>
    <property type="match status" value="1"/>
</dbReference>
<dbReference type="Pfam" id="PF21326">
    <property type="entry name" value="KDM6_GATAL"/>
    <property type="match status" value="1"/>
</dbReference>
<organism evidence="19 20">
    <name type="scientific">Mytilus galloprovincialis</name>
    <name type="common">Mediterranean mussel</name>
    <dbReference type="NCBI Taxonomy" id="29158"/>
    <lineage>
        <taxon>Eukaryota</taxon>
        <taxon>Metazoa</taxon>
        <taxon>Spiralia</taxon>
        <taxon>Lophotrochozoa</taxon>
        <taxon>Mollusca</taxon>
        <taxon>Bivalvia</taxon>
        <taxon>Autobranchia</taxon>
        <taxon>Pteriomorphia</taxon>
        <taxon>Mytilida</taxon>
        <taxon>Mytiloidea</taxon>
        <taxon>Mytilidae</taxon>
        <taxon>Mytilinae</taxon>
        <taxon>Mytilus</taxon>
    </lineage>
</organism>
<keyword evidence="4" id="KW-0479">Metal-binding</keyword>
<sequence length="1470" mass="165994">MDGRNYVIDLNSNIKIDELKIMSLSHFNDPAESIKTSLYHKVLLVRTGQVLSEEKMISEEGVKENDELLLLKKRLTPSPLESKDGLKDESRKGPTADEIKEITGELSATKRGPQPEVSNDDFHSELQKILVALVELSQKLLCMNPDVSKLFKGAEGLSNETEVMADKDLVKQLTDMGFSESKVTKALEQTKNSFNSAMEWLLQHALDPEPENTQEDQVSTYVKGQLTELSLLLKFYSLFLFGIDLILHLTPELTKYSITFPNRIFKVLRDLSSKLGRITITSFQLCLQIDDERWNGGDLTQLHHSLLDIYHKEIERATRAFQQVLYTDPGFSRANEIRIRLGLMCKTSTDYEVSLKHFKQALTDSSPCSLSKAQIQLHIAHLLEVQGKIKQAKEAYEQFIAPEDLDKSVKATALKQLGWLYHTSDQLGDKKSREASAVLYLNKSLECDPTNGQTWYLLGRCFSALGKVHDAFVSYRNSIDKSEASADTWCSIGVLYQQQNQPMDALQAYICAVQLDKSHTAAWTDLGILYETCNQPKDAYTCYINGTRNKGGVNSALASKIKFLQQHLDSVPIQHLQNRPKTLPSIEEAWTLPIPAELTSRQGAGPITQHPLAKGPMMPAQPPQSNMPQSSLSPGPQGLMPPGQMFDDKKKKPQARKRPHDDFHPPSPVTFTNEQMQLLQNLQQNRMSLDPTQLNLLHQLHTQYQLFKAYQMKMQQLNQQDNNPNMLNGVPSVNQHSSSDTQGINVTSRSHTSSGTSLSSSSVHTSSTDSDLPKDIQNFVSEHLHDSDISTMLSPKQALATSIAEDILAQFTAESSPSSKLHSKVSQEIPQSKEDKHCDNRTVAIPKELLPPSCPLTISMKAFEILAATKGQGKHGVTISMMGDGIPRPPPSPFPPLPKDRLNPPTPSVYLDTKKDAFSLELQQYCYSQPVVVIRGLAGALKLDLGLFSTKSLVEANADHPVEVRTQRQQAPDENRDTYGNKLWRCDSSRGLTSIAKYAQYQASSFQESLKEEHDKSKGIHRDSDSDSNSSTGPKGKKKYKYIKFGTNVDLSDERKWKPQLQELMKLPAFCRVVSASNLLSHVGHTILGMNTVQLYMKVPGSRTPGHQENNNFGSININIGPGDCEWFGVPDNYWGVIQNMCERNNLNYLTGSWWPILEDLYEENVPVYRFIQKPGDLVWVGCGTVHWVQAVGWCNNIAWNVGPVNHKAYQMGIERYEWNKLQNYKSIVPMQHLSWNIARNLQISEPTFFELVKTVLMRSMKQIRLTMDFVEAMGKDIKWQGRSDNEAAHYCNNCDVEVFDVLFVMEQDRKYVVHCMDCGRKISNILEGFIILNQYRLEELCDVYDRFQLSCHVQMALREMALCEARQPNCGDDSHDCERATYHDIREYWVQKTQDNKHHDTDEHCSWNCSLRPRPSDNINTTCEEKSEDNAWFSSRQTRTIGVILASVGVAGACFTFLKFLTNPSIKNN</sequence>
<dbReference type="InterPro" id="IPR048562">
    <property type="entry name" value="KDM6A_B-like_C-hel"/>
</dbReference>
<gene>
    <name evidence="19" type="ORF">MGAL_10B022099</name>
</gene>
<dbReference type="Gene3D" id="1.25.40.10">
    <property type="entry name" value="Tetratricopeptide repeat domain"/>
    <property type="match status" value="2"/>
</dbReference>
<dbReference type="Gene3D" id="2.10.110.20">
    <property type="match status" value="1"/>
</dbReference>
<accession>A0A8B6CEM7</accession>
<dbReference type="InterPro" id="IPR003347">
    <property type="entry name" value="JmjC_dom"/>
</dbReference>
<feature type="region of interest" description="Disordered" evidence="15">
    <location>
        <begin position="601"/>
        <end position="670"/>
    </location>
</feature>
<dbReference type="GO" id="GO:0044666">
    <property type="term" value="C:MLL3/4 complex"/>
    <property type="evidence" value="ECO:0007669"/>
    <property type="project" value="TreeGrafter"/>
</dbReference>
<feature type="region of interest" description="Disordered" evidence="15">
    <location>
        <begin position="720"/>
        <end position="774"/>
    </location>
</feature>
<dbReference type="GO" id="GO:0071558">
    <property type="term" value="F:histone H3K27me2/H3K27me3 demethylase activity"/>
    <property type="evidence" value="ECO:0007669"/>
    <property type="project" value="UniProtKB-EC"/>
</dbReference>